<dbReference type="Proteomes" id="UP000283805">
    <property type="component" value="Unassembled WGS sequence"/>
</dbReference>
<evidence type="ECO:0000259" key="3">
    <source>
        <dbReference type="Pfam" id="PF13559"/>
    </source>
</evidence>
<dbReference type="Pfam" id="PF13559">
    <property type="entry name" value="DUF4129"/>
    <property type="match status" value="1"/>
</dbReference>
<evidence type="ECO:0000256" key="1">
    <source>
        <dbReference type="SAM" id="MobiDB-lite"/>
    </source>
</evidence>
<dbReference type="InterPro" id="IPR025403">
    <property type="entry name" value="TgpA-like_C"/>
</dbReference>
<feature type="compositionally biased region" description="Low complexity" evidence="1">
    <location>
        <begin position="441"/>
        <end position="454"/>
    </location>
</feature>
<organism evidence="4 5">
    <name type="scientific">Halopiger aswanensis</name>
    <dbReference type="NCBI Taxonomy" id="148449"/>
    <lineage>
        <taxon>Archaea</taxon>
        <taxon>Methanobacteriati</taxon>
        <taxon>Methanobacteriota</taxon>
        <taxon>Stenosarchaea group</taxon>
        <taxon>Halobacteria</taxon>
        <taxon>Halobacteriales</taxon>
        <taxon>Natrialbaceae</taxon>
        <taxon>Halopiger</taxon>
    </lineage>
</organism>
<reference evidence="4 5" key="1">
    <citation type="submission" date="2018-09" db="EMBL/GenBank/DDBJ databases">
        <title>Genomic Encyclopedia of Archaeal and Bacterial Type Strains, Phase II (KMG-II): from individual species to whole genera.</title>
        <authorList>
            <person name="Goeker M."/>
        </authorList>
    </citation>
    <scope>NUCLEOTIDE SEQUENCE [LARGE SCALE GENOMIC DNA]</scope>
    <source>
        <strain evidence="4 5">DSM 13151</strain>
    </source>
</reference>
<gene>
    <name evidence="4" type="ORF">ATJ93_4447</name>
</gene>
<keyword evidence="2" id="KW-0472">Membrane</keyword>
<feature type="compositionally biased region" description="Acidic residues" evidence="1">
    <location>
        <begin position="566"/>
        <end position="581"/>
    </location>
</feature>
<feature type="compositionally biased region" description="Acidic residues" evidence="1">
    <location>
        <begin position="455"/>
        <end position="470"/>
    </location>
</feature>
<evidence type="ECO:0000256" key="2">
    <source>
        <dbReference type="SAM" id="Phobius"/>
    </source>
</evidence>
<feature type="transmembrane region" description="Helical" evidence="2">
    <location>
        <begin position="342"/>
        <end position="365"/>
    </location>
</feature>
<dbReference type="EMBL" id="RAPO01000006">
    <property type="protein sequence ID" value="RKD88131.1"/>
    <property type="molecule type" value="Genomic_DNA"/>
</dbReference>
<feature type="transmembrane region" description="Helical" evidence="2">
    <location>
        <begin position="307"/>
        <end position="330"/>
    </location>
</feature>
<feature type="region of interest" description="Disordered" evidence="1">
    <location>
        <begin position="562"/>
        <end position="581"/>
    </location>
</feature>
<feature type="region of interest" description="Disordered" evidence="1">
    <location>
        <begin position="33"/>
        <end position="84"/>
    </location>
</feature>
<keyword evidence="5" id="KW-1185">Reference proteome</keyword>
<feature type="compositionally biased region" description="Acidic residues" evidence="1">
    <location>
        <begin position="54"/>
        <end position="73"/>
    </location>
</feature>
<feature type="region of interest" description="Disordered" evidence="1">
    <location>
        <begin position="441"/>
        <end position="486"/>
    </location>
</feature>
<sequence>MSASGTRQLLVVLGCIVCLLAVASALPAADPRLEPPGSVGGGSNGTSSAGEWDSITDDDPFSVEEPDVDDDTPVDSPSALEPDIEIRGELEPGNEVTIELADTGTFSDREVEVNGESVGKTDWGSVDATVPYAEEMTVSVPDDNASRTVDVQTNATIETHDGAAPTAEFEVSATVGSTEVPDATVFVDGVSVATTDEDGYATVTLPDEAGPTDLRVERQPVTGDRTVEVAEPQVEFVSPLLFPGSPAPVQVSADGTPIPNATVTLESGGTAMTGDDGRTRLWLPIADEATVTASVGEETTTATVGDLYLRLAAIVVFGPGFGIGALVTYLRVAARTDGKGAGLSGFVVGLGDVLSGVAAALAGAIDGTFRLGSKVAGLFTVQGPRLPSMPRLRFSLPSPSFGGGLRFPSLSPSLGSSLSSFGHAFGSLSIGSLFGSSRNRGSSLGRSSLRNLLGGDDDGDSDGDDADSDDGGAPPLADEPLGPRGPRSEIRAAWHAFLDRLEVTRRETLTPGQAARRALRSGFPATLVARLVAIVRDVEYGRREPSPERVLEARESARKLISVADADGDDADDADEEVTSR</sequence>
<keyword evidence="2" id="KW-0812">Transmembrane</keyword>
<keyword evidence="2" id="KW-1133">Transmembrane helix</keyword>
<feature type="domain" description="Protein-glutamine gamma-glutamyltransferase-like C-terminal" evidence="3">
    <location>
        <begin position="491"/>
        <end position="558"/>
    </location>
</feature>
<dbReference type="AlphaFoldDB" id="A0A3R7FSZ4"/>
<dbReference type="RefSeq" id="WP_120246751.1">
    <property type="nucleotide sequence ID" value="NZ_RAPO01000006.1"/>
</dbReference>
<evidence type="ECO:0000313" key="5">
    <source>
        <dbReference type="Proteomes" id="UP000283805"/>
    </source>
</evidence>
<accession>A0A3R7FSZ4</accession>
<comment type="caution">
    <text evidence="4">The sequence shown here is derived from an EMBL/GenBank/DDBJ whole genome shotgun (WGS) entry which is preliminary data.</text>
</comment>
<evidence type="ECO:0000313" key="4">
    <source>
        <dbReference type="EMBL" id="RKD88131.1"/>
    </source>
</evidence>
<name>A0A3R7FSZ4_9EURY</name>
<dbReference type="OrthoDB" id="206550at2157"/>
<protein>
    <submittedName>
        <fullName evidence="4">Uncharacterized protein DUF4129</fullName>
    </submittedName>
</protein>
<proteinExistence type="predicted"/>